<evidence type="ECO:0008006" key="4">
    <source>
        <dbReference type="Google" id="ProtNLM"/>
    </source>
</evidence>
<dbReference type="HOGENOM" id="CLU_147183_0_0_9"/>
<proteinExistence type="predicted"/>
<evidence type="ECO:0000313" key="3">
    <source>
        <dbReference type="Proteomes" id="UP000030647"/>
    </source>
</evidence>
<sequence>MIKGMNVDLNKLGDGALAEQVAAALRQISKNILDPNTEAKKVRKLTINLGFVPTESRDVVATSMSVKTSLQPRKPAVTTILVGQDTTDGHVEMNELQSGVKGQTYFDDAGEVRTDTGEPVEEVEKKSSEPIDFQAAKHTKEAN</sequence>
<dbReference type="eggNOG" id="ENOG50331KR">
    <property type="taxonomic scope" value="Bacteria"/>
</dbReference>
<feature type="region of interest" description="Disordered" evidence="1">
    <location>
        <begin position="98"/>
        <end position="143"/>
    </location>
</feature>
<dbReference type="Proteomes" id="UP000030647">
    <property type="component" value="Unassembled WGS sequence"/>
</dbReference>
<accession>U4TKG0</accession>
<feature type="compositionally biased region" description="Basic and acidic residues" evidence="1">
    <location>
        <begin position="110"/>
        <end position="129"/>
    </location>
</feature>
<dbReference type="STRING" id="1231336.L248_2133"/>
<dbReference type="AlphaFoldDB" id="U4TKG0"/>
<evidence type="ECO:0000313" key="2">
    <source>
        <dbReference type="EMBL" id="ERL63840.1"/>
    </source>
</evidence>
<gene>
    <name evidence="2" type="ORF">L248_2133</name>
</gene>
<dbReference type="OrthoDB" id="1956472at2"/>
<evidence type="ECO:0000256" key="1">
    <source>
        <dbReference type="SAM" id="MobiDB-lite"/>
    </source>
</evidence>
<protein>
    <recommendedName>
        <fullName evidence="4">Replication terminator protein</fullName>
    </recommendedName>
</protein>
<reference evidence="3" key="1">
    <citation type="journal article" date="2013" name="Genome Announc.">
        <title>Whole-Genome Sequencing of Lactobacillus shenzhenensis Strain LY-73T.</title>
        <authorList>
            <person name="Lin Z."/>
            <person name="Liu Z."/>
            <person name="Yang R."/>
            <person name="Zou Y."/>
            <person name="Wan D."/>
            <person name="Chen J."/>
            <person name="Guo M."/>
            <person name="Zhao J."/>
            <person name="Fang C."/>
            <person name="Yang R."/>
            <person name="Liu F."/>
        </authorList>
    </citation>
    <scope>NUCLEOTIDE SEQUENCE [LARGE SCALE GENOMIC DNA]</scope>
    <source>
        <strain evidence="3">LY-73</strain>
    </source>
</reference>
<keyword evidence="3" id="KW-1185">Reference proteome</keyword>
<dbReference type="RefSeq" id="WP_022530887.1">
    <property type="nucleotide sequence ID" value="NZ_KI271612.1"/>
</dbReference>
<name>U4TKG0_9LACO</name>
<dbReference type="EMBL" id="KI271612">
    <property type="protein sequence ID" value="ERL63840.1"/>
    <property type="molecule type" value="Genomic_DNA"/>
</dbReference>
<organism evidence="2 3">
    <name type="scientific">Schleiferilactobacillus shenzhenensis LY-73</name>
    <dbReference type="NCBI Taxonomy" id="1231336"/>
    <lineage>
        <taxon>Bacteria</taxon>
        <taxon>Bacillati</taxon>
        <taxon>Bacillota</taxon>
        <taxon>Bacilli</taxon>
        <taxon>Lactobacillales</taxon>
        <taxon>Lactobacillaceae</taxon>
        <taxon>Schleiferilactobacillus</taxon>
    </lineage>
</organism>